<dbReference type="AlphaFoldDB" id="A0A255ZGE2"/>
<organism evidence="1 2">
    <name type="scientific">Flavobacterium aurantiibacter</name>
    <dbReference type="NCBI Taxonomy" id="2023067"/>
    <lineage>
        <taxon>Bacteria</taxon>
        <taxon>Pseudomonadati</taxon>
        <taxon>Bacteroidota</taxon>
        <taxon>Flavobacteriia</taxon>
        <taxon>Flavobacteriales</taxon>
        <taxon>Flavobacteriaceae</taxon>
        <taxon>Flavobacterium</taxon>
    </lineage>
</organism>
<dbReference type="Proteomes" id="UP000216035">
    <property type="component" value="Unassembled WGS sequence"/>
</dbReference>
<accession>A0A255ZGE2</accession>
<proteinExistence type="predicted"/>
<dbReference type="RefSeq" id="WP_094487344.1">
    <property type="nucleotide sequence ID" value="NZ_NOXX01000223.1"/>
</dbReference>
<name>A0A255ZGE2_9FLAO</name>
<dbReference type="OrthoDB" id="1492669at2"/>
<reference evidence="1 2" key="1">
    <citation type="submission" date="2017-07" db="EMBL/GenBank/DDBJ databases">
        <title>Flavobacterium cyanobacteriorum sp. nov., isolated from cyanobacterial aggregates in a eutrophic lake.</title>
        <authorList>
            <person name="Cai H."/>
        </authorList>
    </citation>
    <scope>NUCLEOTIDE SEQUENCE [LARGE SCALE GENOMIC DNA]</scope>
    <source>
        <strain evidence="1 2">TH167</strain>
    </source>
</reference>
<protein>
    <submittedName>
        <fullName evidence="1">Uncharacterized protein</fullName>
    </submittedName>
</protein>
<dbReference type="EMBL" id="NOXX01000223">
    <property type="protein sequence ID" value="OYQ39660.1"/>
    <property type="molecule type" value="Genomic_DNA"/>
</dbReference>
<gene>
    <name evidence="1" type="ORF">CHX27_13795</name>
</gene>
<sequence>MEFIKGKYRIVTGITTEYKINPQNPKYFAKFVNDNIMTLGHTEDEAIERLKNLYEEYKSKNKLHPILSDQVLNPFVPKEKFEKYFLNGISIDFFELIGEDSCTQIDDEYNIKDLELSTQQIELINTKYNIQVNEEDIIVNIFEQIEKSWA</sequence>
<comment type="caution">
    <text evidence="1">The sequence shown here is derived from an EMBL/GenBank/DDBJ whole genome shotgun (WGS) entry which is preliminary data.</text>
</comment>
<evidence type="ECO:0000313" key="1">
    <source>
        <dbReference type="EMBL" id="OYQ39660.1"/>
    </source>
</evidence>
<evidence type="ECO:0000313" key="2">
    <source>
        <dbReference type="Proteomes" id="UP000216035"/>
    </source>
</evidence>
<keyword evidence="2" id="KW-1185">Reference proteome</keyword>